<sequence length="71" mass="7931">MTVEGTGPVRADLPAPTQMLTGPKVFRIVWKLNTDILVGYCWCGASREAEEPIALWEWLLDHPDTHPDVDA</sequence>
<proteinExistence type="predicted"/>
<keyword evidence="2" id="KW-1185">Reference proteome</keyword>
<accession>A0A0B2B7X3</accession>
<name>A0A0B2B7X3_9ACTN</name>
<dbReference type="RefSeq" id="WP_039358397.1">
    <property type="nucleotide sequence ID" value="NZ_PGEZ01000001.1"/>
</dbReference>
<dbReference type="Proteomes" id="UP000230842">
    <property type="component" value="Unassembled WGS sequence"/>
</dbReference>
<organism evidence="1 2">
    <name type="scientific">Mumia flava</name>
    <dbReference type="NCBI Taxonomy" id="1348852"/>
    <lineage>
        <taxon>Bacteria</taxon>
        <taxon>Bacillati</taxon>
        <taxon>Actinomycetota</taxon>
        <taxon>Actinomycetes</taxon>
        <taxon>Propionibacteriales</taxon>
        <taxon>Nocardioidaceae</taxon>
        <taxon>Mumia</taxon>
    </lineage>
</organism>
<gene>
    <name evidence="1" type="ORF">CLV56_1768</name>
</gene>
<evidence type="ECO:0000313" key="1">
    <source>
        <dbReference type="EMBL" id="PJJ57533.1"/>
    </source>
</evidence>
<comment type="caution">
    <text evidence="1">The sequence shown here is derived from an EMBL/GenBank/DDBJ whole genome shotgun (WGS) entry which is preliminary data.</text>
</comment>
<dbReference type="AlphaFoldDB" id="A0A0B2B7X3"/>
<protein>
    <submittedName>
        <fullName evidence="1">Uncharacterized protein</fullName>
    </submittedName>
</protein>
<dbReference type="EMBL" id="PGEZ01000001">
    <property type="protein sequence ID" value="PJJ57533.1"/>
    <property type="molecule type" value="Genomic_DNA"/>
</dbReference>
<reference evidence="1 2" key="1">
    <citation type="submission" date="2017-11" db="EMBL/GenBank/DDBJ databases">
        <title>Genomic Encyclopedia of Archaeal and Bacterial Type Strains, Phase II (KMG-II): From Individual Species to Whole Genera.</title>
        <authorList>
            <person name="Goeker M."/>
        </authorList>
    </citation>
    <scope>NUCLEOTIDE SEQUENCE [LARGE SCALE GENOMIC DNA]</scope>
    <source>
        <strain evidence="1 2">DSM 27763</strain>
    </source>
</reference>
<evidence type="ECO:0000313" key="2">
    <source>
        <dbReference type="Proteomes" id="UP000230842"/>
    </source>
</evidence>